<keyword evidence="7 10" id="KW-0963">Cytoplasm</keyword>
<feature type="binding site" evidence="10">
    <location>
        <begin position="144"/>
        <end position="147"/>
    </location>
    <ligand>
        <name>carbamoyl phosphate</name>
        <dbReference type="ChEBI" id="CHEBI:58228"/>
    </ligand>
</feature>
<evidence type="ECO:0000313" key="13">
    <source>
        <dbReference type="EMBL" id="PYZ96269.1"/>
    </source>
</evidence>
<dbReference type="SUPFAM" id="SSF53671">
    <property type="entry name" value="Aspartate/ornithine carbamoyltransferase"/>
    <property type="match status" value="1"/>
</dbReference>
<proteinExistence type="inferred from homology"/>
<dbReference type="HAMAP" id="MF_01109">
    <property type="entry name" value="OTCase"/>
    <property type="match status" value="1"/>
</dbReference>
<evidence type="ECO:0000256" key="4">
    <source>
        <dbReference type="ARBA" id="ARBA00007805"/>
    </source>
</evidence>
<feature type="domain" description="Aspartate/ornithine carbamoyltransferase Asp/Orn-binding" evidence="11">
    <location>
        <begin position="163"/>
        <end position="318"/>
    </location>
</feature>
<gene>
    <name evidence="13" type="primary">argF</name>
    <name evidence="13" type="ORF">CR205_15115</name>
</gene>
<feature type="binding site" evidence="10">
    <location>
        <position position="117"/>
    </location>
    <ligand>
        <name>carbamoyl phosphate</name>
        <dbReference type="ChEBI" id="CHEBI:58228"/>
    </ligand>
</feature>
<evidence type="ECO:0000256" key="6">
    <source>
        <dbReference type="ARBA" id="ARBA00016634"/>
    </source>
</evidence>
<feature type="binding site" evidence="10">
    <location>
        <begin position="66"/>
        <end position="69"/>
    </location>
    <ligand>
        <name>carbamoyl phosphate</name>
        <dbReference type="ChEBI" id="CHEBI:58228"/>
    </ligand>
</feature>
<dbReference type="Pfam" id="PF02729">
    <property type="entry name" value="OTCace_N"/>
    <property type="match status" value="1"/>
</dbReference>
<organism evidence="13 14">
    <name type="scientific">Alteribacter lacisalsi</name>
    <dbReference type="NCBI Taxonomy" id="2045244"/>
    <lineage>
        <taxon>Bacteria</taxon>
        <taxon>Bacillati</taxon>
        <taxon>Bacillota</taxon>
        <taxon>Bacilli</taxon>
        <taxon>Bacillales</taxon>
        <taxon>Bacillaceae</taxon>
        <taxon>Alteribacter</taxon>
    </lineage>
</organism>
<feature type="binding site" evidence="10">
    <location>
        <position position="176"/>
    </location>
    <ligand>
        <name>L-ornithine</name>
        <dbReference type="ChEBI" id="CHEBI:46911"/>
    </ligand>
</feature>
<evidence type="ECO:0000256" key="10">
    <source>
        <dbReference type="HAMAP-Rule" id="MF_01109"/>
    </source>
</evidence>
<feature type="binding site" evidence="10">
    <location>
        <position position="308"/>
    </location>
    <ligand>
        <name>carbamoyl phosphate</name>
        <dbReference type="ChEBI" id="CHEBI:58228"/>
    </ligand>
</feature>
<keyword evidence="8 10" id="KW-0808">Transferase</keyword>
<dbReference type="InterPro" id="IPR036901">
    <property type="entry name" value="Asp/Orn_carbamoylTrfase_sf"/>
</dbReference>
<dbReference type="NCBIfam" id="TIGR00658">
    <property type="entry name" value="orni_carb_tr"/>
    <property type="match status" value="1"/>
</dbReference>
<comment type="catalytic activity">
    <reaction evidence="9 10">
        <text>carbamoyl phosphate + L-ornithine = L-citrulline + phosphate + H(+)</text>
        <dbReference type="Rhea" id="RHEA:19513"/>
        <dbReference type="ChEBI" id="CHEBI:15378"/>
        <dbReference type="ChEBI" id="CHEBI:43474"/>
        <dbReference type="ChEBI" id="CHEBI:46911"/>
        <dbReference type="ChEBI" id="CHEBI:57743"/>
        <dbReference type="ChEBI" id="CHEBI:58228"/>
        <dbReference type="EC" id="2.1.3.3"/>
    </reaction>
</comment>
<dbReference type="OrthoDB" id="9802587at2"/>
<dbReference type="GO" id="GO:0004585">
    <property type="term" value="F:ornithine carbamoyltransferase activity"/>
    <property type="evidence" value="ECO:0007669"/>
    <property type="project" value="UniProtKB-UniRule"/>
</dbReference>
<feature type="binding site" evidence="10">
    <location>
        <begin position="244"/>
        <end position="245"/>
    </location>
    <ligand>
        <name>L-ornithine</name>
        <dbReference type="ChEBI" id="CHEBI:46911"/>
    </ligand>
</feature>
<comment type="pathway">
    <text evidence="3">Amino-acid biosynthesis; L-arginine biosynthesis; L-arginine from L-ornithine and carbamoyl phosphate: step 1/3.</text>
</comment>
<dbReference type="EC" id="2.1.3.3" evidence="5 10"/>
<dbReference type="GO" id="GO:0005737">
    <property type="term" value="C:cytoplasm"/>
    <property type="evidence" value="ECO:0007669"/>
    <property type="project" value="UniProtKB-SubCell"/>
</dbReference>
<evidence type="ECO:0000259" key="12">
    <source>
        <dbReference type="Pfam" id="PF02729"/>
    </source>
</evidence>
<dbReference type="InterPro" id="IPR002292">
    <property type="entry name" value="Orn/put_carbamltrans"/>
</dbReference>
<feature type="binding site" evidence="10">
    <location>
        <begin position="280"/>
        <end position="281"/>
    </location>
    <ligand>
        <name>carbamoyl phosphate</name>
        <dbReference type="ChEBI" id="CHEBI:58228"/>
    </ligand>
</feature>
<dbReference type="RefSeq" id="WP_110521544.1">
    <property type="nucleotide sequence ID" value="NZ_PDOF01000003.1"/>
</dbReference>
<name>A0A2W0HHI5_9BACI</name>
<dbReference type="PANTHER" id="PTHR45753:SF3">
    <property type="entry name" value="ORNITHINE TRANSCARBAMYLASE, MITOCHONDRIAL"/>
    <property type="match status" value="1"/>
</dbReference>
<dbReference type="FunFam" id="3.40.50.1370:FF:000008">
    <property type="entry name" value="Ornithine carbamoyltransferase"/>
    <property type="match status" value="1"/>
</dbReference>
<dbReference type="InterPro" id="IPR006130">
    <property type="entry name" value="Asp/Orn_carbamoylTrfase"/>
</dbReference>
<evidence type="ECO:0000256" key="7">
    <source>
        <dbReference type="ARBA" id="ARBA00022490"/>
    </source>
</evidence>
<comment type="function">
    <text evidence="1">Reversibly catalyzes the transfer of the carbamoyl group from carbamoyl phosphate (CP) to the N(epsilon) atom of ornithine (ORN) to produce L-citrulline.</text>
</comment>
<dbReference type="Proteomes" id="UP000248066">
    <property type="component" value="Unassembled WGS sequence"/>
</dbReference>
<dbReference type="NCBIfam" id="NF001986">
    <property type="entry name" value="PRK00779.1"/>
    <property type="match status" value="1"/>
</dbReference>
<dbReference type="GO" id="GO:0042450">
    <property type="term" value="P:L-arginine biosynthetic process via ornithine"/>
    <property type="evidence" value="ECO:0007669"/>
    <property type="project" value="UniProtKB-UniRule"/>
</dbReference>
<dbReference type="GO" id="GO:0019240">
    <property type="term" value="P:citrulline biosynthetic process"/>
    <property type="evidence" value="ECO:0007669"/>
    <property type="project" value="TreeGrafter"/>
</dbReference>
<dbReference type="PROSITE" id="PS00097">
    <property type="entry name" value="CARBAMOYLTRANSFERASE"/>
    <property type="match status" value="1"/>
</dbReference>
<dbReference type="InterPro" id="IPR024904">
    <property type="entry name" value="OTCase_ArgI"/>
</dbReference>
<comment type="caution">
    <text evidence="13">The sequence shown here is derived from an EMBL/GenBank/DDBJ whole genome shotgun (WGS) entry which is preliminary data.</text>
</comment>
<dbReference type="AlphaFoldDB" id="A0A2W0HHI5"/>
<dbReference type="GO" id="GO:0016597">
    <property type="term" value="F:amino acid binding"/>
    <property type="evidence" value="ECO:0007669"/>
    <property type="project" value="InterPro"/>
</dbReference>
<evidence type="ECO:0000256" key="9">
    <source>
        <dbReference type="ARBA" id="ARBA00048772"/>
    </source>
</evidence>
<dbReference type="Gene3D" id="3.40.50.1370">
    <property type="entry name" value="Aspartate/ornithine carbamoyltransferase"/>
    <property type="match status" value="2"/>
</dbReference>
<dbReference type="EMBL" id="PDOF01000003">
    <property type="protein sequence ID" value="PYZ96269.1"/>
    <property type="molecule type" value="Genomic_DNA"/>
</dbReference>
<dbReference type="PANTHER" id="PTHR45753">
    <property type="entry name" value="ORNITHINE CARBAMOYLTRANSFERASE, MITOCHONDRIAL"/>
    <property type="match status" value="1"/>
</dbReference>
<comment type="subcellular location">
    <subcellularLocation>
        <location evidence="2 10">Cytoplasm</location>
    </subcellularLocation>
</comment>
<evidence type="ECO:0000259" key="11">
    <source>
        <dbReference type="Pfam" id="PF00185"/>
    </source>
</evidence>
<evidence type="ECO:0000256" key="3">
    <source>
        <dbReference type="ARBA" id="ARBA00004975"/>
    </source>
</evidence>
<evidence type="ECO:0000313" key="14">
    <source>
        <dbReference type="Proteomes" id="UP000248066"/>
    </source>
</evidence>
<feature type="domain" description="Aspartate/ornithine carbamoyltransferase carbamoyl-P binding" evidence="12">
    <location>
        <begin position="18"/>
        <end position="157"/>
    </location>
</feature>
<sequence length="321" mass="35155">MNTQQKSKNASSLKKKQDFLTLADLGEEQLLSLLEEAIDLKSKQKMGIPHEYAKGKSLAMIFEKASTRTRISFEMGMIQLGGHAIFLNSKDIQLGRGESISDTAKVLSGYVDGIMIRTFAHETIEELAEEASVPVINGLTDLHHPAQVLADLMTIFERKGKLEGLKLCFIGDGNNNIAHSLLQGAAMTGMDMTVASPHGFEPDPDLYHQARTAAEQKGSSISFTYSPEEAAVSADVVVTDVWTSMGQENETKKRLAAFKSYQVNEALCELADSDYMFLHCLPAHRGEEVTAGIIDGPHSSVFEEAENRLHAQKALLKMLLA</sequence>
<dbReference type="FunFam" id="3.40.50.1370:FF:000016">
    <property type="entry name" value="Ornithine carbamoyltransferase"/>
    <property type="match status" value="1"/>
</dbReference>
<dbReference type="Pfam" id="PF00185">
    <property type="entry name" value="OTCace"/>
    <property type="match status" value="1"/>
</dbReference>
<protein>
    <recommendedName>
        <fullName evidence="6 10">Ornithine carbamoyltransferase</fullName>
        <shortName evidence="10">OTCase</shortName>
        <ecNumber evidence="5 10">2.1.3.3</ecNumber>
    </recommendedName>
</protein>
<feature type="binding site" evidence="10">
    <location>
        <position position="240"/>
    </location>
    <ligand>
        <name>L-ornithine</name>
        <dbReference type="ChEBI" id="CHEBI:46911"/>
    </ligand>
</feature>
<dbReference type="InterPro" id="IPR006132">
    <property type="entry name" value="Asp/Orn_carbamoyltranf_P-bd"/>
</dbReference>
<evidence type="ECO:0000256" key="2">
    <source>
        <dbReference type="ARBA" id="ARBA00004496"/>
    </source>
</evidence>
<dbReference type="PRINTS" id="PR00102">
    <property type="entry name" value="OTCASE"/>
</dbReference>
<evidence type="ECO:0000256" key="8">
    <source>
        <dbReference type="ARBA" id="ARBA00022679"/>
    </source>
</evidence>
<keyword evidence="14" id="KW-1185">Reference proteome</keyword>
<evidence type="ECO:0000256" key="1">
    <source>
        <dbReference type="ARBA" id="ARBA00003822"/>
    </source>
</evidence>
<evidence type="ECO:0000256" key="5">
    <source>
        <dbReference type="ARBA" id="ARBA00013007"/>
    </source>
</evidence>
<feature type="binding site" evidence="10">
    <location>
        <position position="93"/>
    </location>
    <ligand>
        <name>carbamoyl phosphate</name>
        <dbReference type="ChEBI" id="CHEBI:58228"/>
    </ligand>
</feature>
<reference evidence="13 14" key="1">
    <citation type="submission" date="2017-10" db="EMBL/GenBank/DDBJ databases">
        <title>Bacillus sp. nov., a halophilic bacterium isolated from a Yangshapao Lake.</title>
        <authorList>
            <person name="Wang H."/>
        </authorList>
    </citation>
    <scope>NUCLEOTIDE SEQUENCE [LARGE SCALE GENOMIC DNA]</scope>
    <source>
        <strain evidence="13 14">YSP-3</strain>
    </source>
</reference>
<comment type="similarity">
    <text evidence="4 10">Belongs to the aspartate/ornithine carbamoyltransferase superfamily. OTCase family.</text>
</comment>
<dbReference type="InterPro" id="IPR006131">
    <property type="entry name" value="Asp_carbamoyltransf_Asp/Orn-bd"/>
</dbReference>
<accession>A0A2W0HHI5</accession>
<dbReference type="PRINTS" id="PR00100">
    <property type="entry name" value="AOTCASE"/>
</dbReference>